<accession>A0A918VWL4</accession>
<dbReference type="InterPro" id="IPR052362">
    <property type="entry name" value="HTH-GbsR_regulator"/>
</dbReference>
<keyword evidence="3" id="KW-0804">Transcription</keyword>
<dbReference type="SUPFAM" id="SSF46785">
    <property type="entry name" value="Winged helix' DNA-binding domain"/>
    <property type="match status" value="1"/>
</dbReference>
<dbReference type="GO" id="GO:0003677">
    <property type="term" value="F:DNA binding"/>
    <property type="evidence" value="ECO:0007669"/>
    <property type="project" value="UniProtKB-KW"/>
</dbReference>
<dbReference type="Gene3D" id="1.10.10.10">
    <property type="entry name" value="Winged helix-like DNA-binding domain superfamily/Winged helix DNA-binding domain"/>
    <property type="match status" value="1"/>
</dbReference>
<dbReference type="Proteomes" id="UP000646579">
    <property type="component" value="Unassembled WGS sequence"/>
</dbReference>
<evidence type="ECO:0000313" key="5">
    <source>
        <dbReference type="EMBL" id="GHA31515.1"/>
    </source>
</evidence>
<keyword evidence="6" id="KW-1185">Reference proteome</keyword>
<reference evidence="5" key="2">
    <citation type="submission" date="2020-09" db="EMBL/GenBank/DDBJ databases">
        <authorList>
            <person name="Sun Q."/>
            <person name="Kim S."/>
        </authorList>
    </citation>
    <scope>NUCLEOTIDE SEQUENCE</scope>
    <source>
        <strain evidence="5">KCTC 32437</strain>
    </source>
</reference>
<evidence type="ECO:0000256" key="2">
    <source>
        <dbReference type="ARBA" id="ARBA00023125"/>
    </source>
</evidence>
<evidence type="ECO:0000256" key="3">
    <source>
        <dbReference type="ARBA" id="ARBA00023163"/>
    </source>
</evidence>
<dbReference type="RefSeq" id="WP_189426485.1">
    <property type="nucleotide sequence ID" value="NZ_BMZE01000003.1"/>
</dbReference>
<dbReference type="EMBL" id="BMZE01000003">
    <property type="protein sequence ID" value="GHA31515.1"/>
    <property type="molecule type" value="Genomic_DNA"/>
</dbReference>
<dbReference type="InterPro" id="IPR036390">
    <property type="entry name" value="WH_DNA-bd_sf"/>
</dbReference>
<dbReference type="PANTHER" id="PTHR38465:SF1">
    <property type="entry name" value="HTH-TYPE TRANSCRIPTIONAL REGULATOR MJ1563-RELATED"/>
    <property type="match status" value="1"/>
</dbReference>
<keyword evidence="2" id="KW-0238">DNA-binding</keyword>
<proteinExistence type="predicted"/>
<dbReference type="InterPro" id="IPR036388">
    <property type="entry name" value="WH-like_DNA-bd_sf"/>
</dbReference>
<feature type="domain" description="HTH marR-type" evidence="4">
    <location>
        <begin position="36"/>
        <end position="82"/>
    </location>
</feature>
<name>A0A918VWL4_9HYPH</name>
<protein>
    <recommendedName>
        <fullName evidence="4">HTH marR-type domain-containing protein</fullName>
    </recommendedName>
</protein>
<evidence type="ECO:0000259" key="4">
    <source>
        <dbReference type="Pfam" id="PF12802"/>
    </source>
</evidence>
<sequence>MMTDDGITPRENFIETMGLIVQADGGPRIAGRMVGLMIIERQPFTLNAIAARLQISKASASTNARQLLSSGILRLTTKPGDRQDYYEIGPDPFKNMLETITGRMHRAAEQIGQVSEQFGDEDPEGRARVEELRRFYASSTKLMRRWAAHLDDENEDTDVLANQNGGGK</sequence>
<evidence type="ECO:0000256" key="1">
    <source>
        <dbReference type="ARBA" id="ARBA00023015"/>
    </source>
</evidence>
<organism evidence="5 6">
    <name type="scientific">Devosia pacifica</name>
    <dbReference type="NCBI Taxonomy" id="1335967"/>
    <lineage>
        <taxon>Bacteria</taxon>
        <taxon>Pseudomonadati</taxon>
        <taxon>Pseudomonadota</taxon>
        <taxon>Alphaproteobacteria</taxon>
        <taxon>Hyphomicrobiales</taxon>
        <taxon>Devosiaceae</taxon>
        <taxon>Devosia</taxon>
    </lineage>
</organism>
<keyword evidence="1" id="KW-0805">Transcription regulation</keyword>
<comment type="caution">
    <text evidence="5">The sequence shown here is derived from an EMBL/GenBank/DDBJ whole genome shotgun (WGS) entry which is preliminary data.</text>
</comment>
<reference evidence="5" key="1">
    <citation type="journal article" date="2014" name="Int. J. Syst. Evol. Microbiol.">
        <title>Complete genome sequence of Corynebacterium casei LMG S-19264T (=DSM 44701T), isolated from a smear-ripened cheese.</title>
        <authorList>
            <consortium name="US DOE Joint Genome Institute (JGI-PGF)"/>
            <person name="Walter F."/>
            <person name="Albersmeier A."/>
            <person name="Kalinowski J."/>
            <person name="Ruckert C."/>
        </authorList>
    </citation>
    <scope>NUCLEOTIDE SEQUENCE</scope>
    <source>
        <strain evidence="5">KCTC 32437</strain>
    </source>
</reference>
<dbReference type="PANTHER" id="PTHR38465">
    <property type="entry name" value="HTH-TYPE TRANSCRIPTIONAL REGULATOR MJ1563-RELATED"/>
    <property type="match status" value="1"/>
</dbReference>
<dbReference type="Pfam" id="PF12802">
    <property type="entry name" value="MarR_2"/>
    <property type="match status" value="1"/>
</dbReference>
<dbReference type="AlphaFoldDB" id="A0A918VWL4"/>
<evidence type="ECO:0000313" key="6">
    <source>
        <dbReference type="Proteomes" id="UP000646579"/>
    </source>
</evidence>
<gene>
    <name evidence="5" type="ORF">GCM10007989_29480</name>
</gene>
<dbReference type="InterPro" id="IPR000835">
    <property type="entry name" value="HTH_MarR-typ"/>
</dbReference>